<gene>
    <name evidence="2" type="ORF">J2S05_002299</name>
</gene>
<organism evidence="2 3">
    <name type="scientific">Alkalicoccobacillus murimartini</name>
    <dbReference type="NCBI Taxonomy" id="171685"/>
    <lineage>
        <taxon>Bacteria</taxon>
        <taxon>Bacillati</taxon>
        <taxon>Bacillota</taxon>
        <taxon>Bacilli</taxon>
        <taxon>Bacillales</taxon>
        <taxon>Bacillaceae</taxon>
        <taxon>Alkalicoccobacillus</taxon>
    </lineage>
</organism>
<dbReference type="RefSeq" id="WP_306982853.1">
    <property type="nucleotide sequence ID" value="NZ_JAUSUA010000003.1"/>
</dbReference>
<name>A0ABT9YI11_9BACI</name>
<reference evidence="2 3" key="1">
    <citation type="submission" date="2023-07" db="EMBL/GenBank/DDBJ databases">
        <title>Genomic Encyclopedia of Type Strains, Phase IV (KMG-IV): sequencing the most valuable type-strain genomes for metagenomic binning, comparative biology and taxonomic classification.</title>
        <authorList>
            <person name="Goeker M."/>
        </authorList>
    </citation>
    <scope>NUCLEOTIDE SEQUENCE [LARGE SCALE GENOMIC DNA]</scope>
    <source>
        <strain evidence="2 3">DSM 19154</strain>
    </source>
</reference>
<feature type="domain" description="Aminoglycoside phosphotransferase" evidence="1">
    <location>
        <begin position="170"/>
        <end position="216"/>
    </location>
</feature>
<sequence length="297" mass="33321">MVINEIMNELKDKEIINSSSISCEPLSGGTVSELYLLTTLDGARYVVKLNESHVLQSEVHFLACYKHLDLLPHLLYVDPSYQYIVYTFISGSTNGPKSKRDMLKVLVQGLINNYTPVPIGSGWGWVDDVTDSWEQFLLSEVNEANTFVNSHLGEGESIFVRNLVKKKGRAGLDRKAVLLHGDCGVHNFIFEDGDLKGVIDPTPVIGEPLYDLLYAFCSSSDDLTKETILSAANPILIKENISEQLLFEDVFIVLYLRLAICSRHHPDDLPNYLDAFFTGRRSSQKHIIALPMTNKEI</sequence>
<dbReference type="Proteomes" id="UP001225034">
    <property type="component" value="Unassembled WGS sequence"/>
</dbReference>
<dbReference type="Pfam" id="PF01636">
    <property type="entry name" value="APH"/>
    <property type="match status" value="1"/>
</dbReference>
<dbReference type="SUPFAM" id="SSF56112">
    <property type="entry name" value="Protein kinase-like (PK-like)"/>
    <property type="match status" value="1"/>
</dbReference>
<evidence type="ECO:0000313" key="2">
    <source>
        <dbReference type="EMBL" id="MDQ0207498.1"/>
    </source>
</evidence>
<evidence type="ECO:0000259" key="1">
    <source>
        <dbReference type="Pfam" id="PF01636"/>
    </source>
</evidence>
<comment type="caution">
    <text evidence="2">The sequence shown here is derived from an EMBL/GenBank/DDBJ whole genome shotgun (WGS) entry which is preliminary data.</text>
</comment>
<proteinExistence type="predicted"/>
<dbReference type="InterPro" id="IPR002575">
    <property type="entry name" value="Aminoglycoside_PTrfase"/>
</dbReference>
<dbReference type="Gene3D" id="3.90.1200.10">
    <property type="match status" value="1"/>
</dbReference>
<dbReference type="EMBL" id="JAUSUA010000003">
    <property type="protein sequence ID" value="MDQ0207498.1"/>
    <property type="molecule type" value="Genomic_DNA"/>
</dbReference>
<keyword evidence="3" id="KW-1185">Reference proteome</keyword>
<accession>A0ABT9YI11</accession>
<evidence type="ECO:0000313" key="3">
    <source>
        <dbReference type="Proteomes" id="UP001225034"/>
    </source>
</evidence>
<dbReference type="InterPro" id="IPR011009">
    <property type="entry name" value="Kinase-like_dom_sf"/>
</dbReference>
<protein>
    <recommendedName>
        <fullName evidence="1">Aminoglycoside phosphotransferase domain-containing protein</fullName>
    </recommendedName>
</protein>